<dbReference type="RefSeq" id="WP_343843930.1">
    <property type="nucleotide sequence ID" value="NZ_BAAAEI010000006.1"/>
</dbReference>
<comment type="caution">
    <text evidence="2">The sequence shown here is derived from an EMBL/GenBank/DDBJ whole genome shotgun (WGS) entry which is preliminary data.</text>
</comment>
<reference evidence="3" key="1">
    <citation type="journal article" date="2019" name="Int. J. Syst. Evol. Microbiol.">
        <title>The Global Catalogue of Microorganisms (GCM) 10K type strain sequencing project: providing services to taxonomists for standard genome sequencing and annotation.</title>
        <authorList>
            <consortium name="The Broad Institute Genomics Platform"/>
            <consortium name="The Broad Institute Genome Sequencing Center for Infectious Disease"/>
            <person name="Wu L."/>
            <person name="Ma J."/>
        </authorList>
    </citation>
    <scope>NUCLEOTIDE SEQUENCE [LARGE SCALE GENOMIC DNA]</scope>
    <source>
        <strain evidence="3">JCM 13378</strain>
    </source>
</reference>
<gene>
    <name evidence="2" type="ORF">GCM10009092_16200</name>
</gene>
<organism evidence="2 3">
    <name type="scientific">Bowmanella denitrificans</name>
    <dbReference type="NCBI Taxonomy" id="366582"/>
    <lineage>
        <taxon>Bacteria</taxon>
        <taxon>Pseudomonadati</taxon>
        <taxon>Pseudomonadota</taxon>
        <taxon>Gammaproteobacteria</taxon>
        <taxon>Alteromonadales</taxon>
        <taxon>Alteromonadaceae</taxon>
        <taxon>Bowmanella</taxon>
    </lineage>
</organism>
<feature type="transmembrane region" description="Helical" evidence="1">
    <location>
        <begin position="89"/>
        <end position="116"/>
    </location>
</feature>
<keyword evidence="1" id="KW-1133">Transmembrane helix</keyword>
<dbReference type="EMBL" id="BAAAEI010000006">
    <property type="protein sequence ID" value="GAA0352589.1"/>
    <property type="molecule type" value="Genomic_DNA"/>
</dbReference>
<keyword evidence="1" id="KW-0812">Transmembrane</keyword>
<evidence type="ECO:0000313" key="3">
    <source>
        <dbReference type="Proteomes" id="UP001501757"/>
    </source>
</evidence>
<evidence type="ECO:0008006" key="4">
    <source>
        <dbReference type="Google" id="ProtNLM"/>
    </source>
</evidence>
<keyword evidence="1" id="KW-0472">Membrane</keyword>
<sequence>MTQKIQTGGDVRQEPAMQNLLGRMPKAVADSFNDEQLNHLKLALGARNWGRHALDIRTTLPVPFTRWRYYLVLLMGKNRRELSEREKALSALASAALLSAFIVFCVLLGLLVLYLVKSALGINLFDGFSLGIWSEFKKLFG</sequence>
<name>A0ABN0X185_9ALTE</name>
<evidence type="ECO:0000313" key="2">
    <source>
        <dbReference type="EMBL" id="GAA0352589.1"/>
    </source>
</evidence>
<accession>A0ABN0X185</accession>
<protein>
    <recommendedName>
        <fullName evidence="4">3-phosphoshikimate 1-carboxyvinyltransferase</fullName>
    </recommendedName>
</protein>
<dbReference type="Proteomes" id="UP001501757">
    <property type="component" value="Unassembled WGS sequence"/>
</dbReference>
<evidence type="ECO:0000256" key="1">
    <source>
        <dbReference type="SAM" id="Phobius"/>
    </source>
</evidence>
<keyword evidence="3" id="KW-1185">Reference proteome</keyword>
<proteinExistence type="predicted"/>